<organism evidence="1">
    <name type="scientific">Salvia splendens</name>
    <name type="common">Scarlet sage</name>
    <dbReference type="NCBI Taxonomy" id="180675"/>
    <lineage>
        <taxon>Eukaryota</taxon>
        <taxon>Viridiplantae</taxon>
        <taxon>Streptophyta</taxon>
        <taxon>Embryophyta</taxon>
        <taxon>Tracheophyta</taxon>
        <taxon>Spermatophyta</taxon>
        <taxon>Magnoliopsida</taxon>
        <taxon>eudicotyledons</taxon>
        <taxon>Gunneridae</taxon>
        <taxon>Pentapetalae</taxon>
        <taxon>asterids</taxon>
        <taxon>lamiids</taxon>
        <taxon>Lamiales</taxon>
        <taxon>Lamiaceae</taxon>
        <taxon>Nepetoideae</taxon>
        <taxon>Mentheae</taxon>
        <taxon>Salviinae</taxon>
        <taxon>Salvia</taxon>
        <taxon>Salvia subgen. Calosphace</taxon>
        <taxon>core Calosphace</taxon>
    </lineage>
</organism>
<evidence type="ECO:0000313" key="2">
    <source>
        <dbReference type="Proteomes" id="UP000298416"/>
    </source>
</evidence>
<dbReference type="Proteomes" id="UP000298416">
    <property type="component" value="Unassembled WGS sequence"/>
</dbReference>
<keyword evidence="2" id="KW-1185">Reference proteome</keyword>
<dbReference type="EMBL" id="PNBA02000011">
    <property type="protein sequence ID" value="KAG6407784.1"/>
    <property type="molecule type" value="Genomic_DNA"/>
</dbReference>
<proteinExistence type="predicted"/>
<name>A0A8X8X810_SALSN</name>
<reference evidence="1" key="1">
    <citation type="submission" date="2018-01" db="EMBL/GenBank/DDBJ databases">
        <authorList>
            <person name="Mao J.F."/>
        </authorList>
    </citation>
    <scope>NUCLEOTIDE SEQUENCE</scope>
    <source>
        <strain evidence="1">Huo1</strain>
        <tissue evidence="1">Leaf</tissue>
    </source>
</reference>
<protein>
    <submittedName>
        <fullName evidence="1">Uncharacterized protein</fullName>
    </submittedName>
</protein>
<reference evidence="1" key="2">
    <citation type="submission" date="2020-08" db="EMBL/GenBank/DDBJ databases">
        <title>Plant Genome Project.</title>
        <authorList>
            <person name="Zhang R.-G."/>
        </authorList>
    </citation>
    <scope>NUCLEOTIDE SEQUENCE</scope>
    <source>
        <strain evidence="1">Huo1</strain>
        <tissue evidence="1">Leaf</tissue>
    </source>
</reference>
<gene>
    <name evidence="1" type="ORF">SASPL_130782</name>
</gene>
<accession>A0A8X8X810</accession>
<evidence type="ECO:0000313" key="1">
    <source>
        <dbReference type="EMBL" id="KAG6407784.1"/>
    </source>
</evidence>
<comment type="caution">
    <text evidence="1">The sequence shown here is derived from an EMBL/GenBank/DDBJ whole genome shotgun (WGS) entry which is preliminary data.</text>
</comment>
<dbReference type="AlphaFoldDB" id="A0A8X8X810"/>
<sequence length="175" mass="20133">MKNTDPHWLGTDVPDQVLFKAGVRIECELGCQLTRTDLKDRVQALEIRYHTFKALVAFPRVRWDFKWKFIHPDVVAYYYQDEPEFLRLASLFGLDDVVWRKLFDEALEINDCESAIGEPPHYYVPCPERGGGMMPKVGHSTPWLARTLALSPLSTPDRESCASCSPLNMGNKFKR</sequence>